<evidence type="ECO:0000256" key="3">
    <source>
        <dbReference type="ARBA" id="ARBA00022505"/>
    </source>
</evidence>
<dbReference type="InterPro" id="IPR025877">
    <property type="entry name" value="MobA-like_NTP_Trfase"/>
</dbReference>
<dbReference type="EC" id="2.10.1.1" evidence="5"/>
<dbReference type="PANTHER" id="PTHR10192">
    <property type="entry name" value="MOLYBDOPTERIN BIOSYNTHESIS PROTEIN"/>
    <property type="match status" value="1"/>
</dbReference>
<dbReference type="InterPro" id="IPR038987">
    <property type="entry name" value="MoeA-like"/>
</dbReference>
<name>A0ABU3WLS3_9NOCA</name>
<dbReference type="Gene3D" id="3.40.980.10">
    <property type="entry name" value="MoaB/Mog-like domain"/>
    <property type="match status" value="1"/>
</dbReference>
<sequence length="581" mass="60026">MTTLSGSEAVVVAGGRATRMGGVDKPALVVEGRRMLDSALAAVSACRRVTVVGPHRDDLDPAIGQVQETPVGAGPVAALSAAPISADAPVLTLASDLPFVTADTLVALMDALHEDPDAEAAFAVDADGRLQFLLAAWRGAALTARLDSLAGAVANQPMKALLPDRYVTVPVSGTTDCDTPEDLHRARSGHTGVVAADPSDAREMLRKSLQPLPVRRIQVRAALGATLAAPLVAAEALPPVAVSAMDGYAVAGDGPWTLRSEIRRAGSDHGFALADGDAARIATGAHLPSGATAVVRDEYVDIGEGGVLRRRPDVPVRDDARRRGEDWLPGFVLAQAGTGIDPAVVSAALSGEVTDVEARGPVRVHIVVSGDEIRRDGPLREGQTRDSLGPVLGQFVRWCGADAVSEAHLRDTEDGFDRLLQETTDVDAVVVVGATGRGAADQLRGALARTGAHIAVERVRCKPGGSQVAAVLPDGRAVLGLPGNPVAAVATLLVMLPAVIDGRTCRTPRVPWTAPLANASDVVGEVTRLLPARQLPDGSWLCDNAIRTSHLAGLIGRQAVALVPPGAADGDLVEIVPLPRI</sequence>
<comment type="catalytic activity">
    <reaction evidence="4">
        <text>adenylyl-molybdopterin + molybdate = Mo-molybdopterin + AMP + H(+)</text>
        <dbReference type="Rhea" id="RHEA:35047"/>
        <dbReference type="ChEBI" id="CHEBI:15378"/>
        <dbReference type="ChEBI" id="CHEBI:36264"/>
        <dbReference type="ChEBI" id="CHEBI:62727"/>
        <dbReference type="ChEBI" id="CHEBI:71302"/>
        <dbReference type="ChEBI" id="CHEBI:456215"/>
        <dbReference type="EC" id="2.10.1.1"/>
    </reaction>
</comment>
<dbReference type="Gene3D" id="3.90.105.10">
    <property type="entry name" value="Molybdopterin biosynthesis moea protein, domain 2"/>
    <property type="match status" value="1"/>
</dbReference>
<dbReference type="Pfam" id="PF00994">
    <property type="entry name" value="MoCF_biosynth"/>
    <property type="match status" value="1"/>
</dbReference>
<evidence type="ECO:0000256" key="1">
    <source>
        <dbReference type="ARBA" id="ARBA00002901"/>
    </source>
</evidence>
<comment type="similarity">
    <text evidence="2 5">Belongs to the MoeA family.</text>
</comment>
<comment type="caution">
    <text evidence="7">The sequence shown here is derived from an EMBL/GenBank/DDBJ whole genome shotgun (WGS) entry which is preliminary data.</text>
</comment>
<evidence type="ECO:0000259" key="6">
    <source>
        <dbReference type="SMART" id="SM00852"/>
    </source>
</evidence>
<dbReference type="Proteomes" id="UP001275440">
    <property type="component" value="Unassembled WGS sequence"/>
</dbReference>
<evidence type="ECO:0000256" key="4">
    <source>
        <dbReference type="ARBA" id="ARBA00047317"/>
    </source>
</evidence>
<dbReference type="InterPro" id="IPR029044">
    <property type="entry name" value="Nucleotide-diphossugar_trans"/>
</dbReference>
<evidence type="ECO:0000313" key="7">
    <source>
        <dbReference type="EMBL" id="MDV2474931.1"/>
    </source>
</evidence>
<dbReference type="InterPro" id="IPR036425">
    <property type="entry name" value="MoaB/Mog-like_dom_sf"/>
</dbReference>
<feature type="domain" description="MoaB/Mog" evidence="6">
    <location>
        <begin position="365"/>
        <end position="502"/>
    </location>
</feature>
<dbReference type="PANTHER" id="PTHR10192:SF5">
    <property type="entry name" value="GEPHYRIN"/>
    <property type="match status" value="1"/>
</dbReference>
<keyword evidence="5 7" id="KW-0808">Transferase</keyword>
<dbReference type="GO" id="GO:0016740">
    <property type="term" value="F:transferase activity"/>
    <property type="evidence" value="ECO:0007669"/>
    <property type="project" value="UniProtKB-KW"/>
</dbReference>
<dbReference type="InterPro" id="IPR005110">
    <property type="entry name" value="MoeA_linker/N"/>
</dbReference>
<dbReference type="Gene3D" id="3.90.550.10">
    <property type="entry name" value="Spore Coat Polysaccharide Biosynthesis Protein SpsA, Chain A"/>
    <property type="match status" value="1"/>
</dbReference>
<evidence type="ECO:0000256" key="5">
    <source>
        <dbReference type="RuleBase" id="RU365090"/>
    </source>
</evidence>
<organism evidence="7 8">
    <name type="scientific">Rhodococcus zopfii</name>
    <dbReference type="NCBI Taxonomy" id="43772"/>
    <lineage>
        <taxon>Bacteria</taxon>
        <taxon>Bacillati</taxon>
        <taxon>Actinomycetota</taxon>
        <taxon>Actinomycetes</taxon>
        <taxon>Mycobacteriales</taxon>
        <taxon>Nocardiaceae</taxon>
        <taxon>Rhodococcus</taxon>
    </lineage>
</organism>
<comment type="function">
    <text evidence="1 5">Catalyzes the insertion of molybdate into adenylated molybdopterin with the concomitant release of AMP.</text>
</comment>
<keyword evidence="8" id="KW-1185">Reference proteome</keyword>
<dbReference type="SUPFAM" id="SSF53218">
    <property type="entry name" value="Molybdenum cofactor biosynthesis proteins"/>
    <property type="match status" value="1"/>
</dbReference>
<evidence type="ECO:0000256" key="2">
    <source>
        <dbReference type="ARBA" id="ARBA00010763"/>
    </source>
</evidence>
<dbReference type="SMART" id="SM00852">
    <property type="entry name" value="MoCF_biosynth"/>
    <property type="match status" value="1"/>
</dbReference>
<dbReference type="Pfam" id="PF12804">
    <property type="entry name" value="NTP_transf_3"/>
    <property type="match status" value="1"/>
</dbReference>
<dbReference type="EMBL" id="WBMO01000001">
    <property type="protein sequence ID" value="MDV2474931.1"/>
    <property type="molecule type" value="Genomic_DNA"/>
</dbReference>
<dbReference type="SUPFAM" id="SSF63882">
    <property type="entry name" value="MoeA N-terminal region -like"/>
    <property type="match status" value="1"/>
</dbReference>
<accession>A0ABU3WLS3</accession>
<dbReference type="InterPro" id="IPR036135">
    <property type="entry name" value="MoeA_linker/N_sf"/>
</dbReference>
<proteinExistence type="inferred from homology"/>
<dbReference type="SUPFAM" id="SSF53448">
    <property type="entry name" value="Nucleotide-diphospho-sugar transferases"/>
    <property type="match status" value="1"/>
</dbReference>
<dbReference type="Pfam" id="PF03453">
    <property type="entry name" value="MoeA_N"/>
    <property type="match status" value="1"/>
</dbReference>
<protein>
    <recommendedName>
        <fullName evidence="5">Molybdopterin molybdenumtransferase</fullName>
        <ecNumber evidence="5">2.10.1.1</ecNumber>
    </recommendedName>
</protein>
<keyword evidence="5" id="KW-0501">Molybdenum cofactor biosynthesis</keyword>
<dbReference type="InterPro" id="IPR001453">
    <property type="entry name" value="MoaB/Mog_dom"/>
</dbReference>
<keyword evidence="5" id="KW-0460">Magnesium</keyword>
<comment type="cofactor">
    <cofactor evidence="5">
        <name>Mg(2+)</name>
        <dbReference type="ChEBI" id="CHEBI:18420"/>
    </cofactor>
</comment>
<keyword evidence="5" id="KW-0479">Metal-binding</keyword>
<reference evidence="7 8" key="1">
    <citation type="submission" date="2019-10" db="EMBL/GenBank/DDBJ databases">
        <title>Draft Genome Assembly of Rhodococcus zopfii DSM44189.</title>
        <authorList>
            <person name="Sutton J.M."/>
            <person name="Akob D.M."/>
            <person name="Bushman T.J."/>
        </authorList>
    </citation>
    <scope>NUCLEOTIDE SEQUENCE [LARGE SCALE GENOMIC DNA]</scope>
    <source>
        <strain evidence="7 8">DSM 44189</strain>
    </source>
</reference>
<dbReference type="Gene3D" id="2.170.190.11">
    <property type="entry name" value="Molybdopterin biosynthesis moea protein, domain 3"/>
    <property type="match status" value="1"/>
</dbReference>
<keyword evidence="3 5" id="KW-0500">Molybdenum</keyword>
<evidence type="ECO:0000313" key="8">
    <source>
        <dbReference type="Proteomes" id="UP001275440"/>
    </source>
</evidence>
<comment type="pathway">
    <text evidence="5">Cofactor biosynthesis; molybdopterin biosynthesis.</text>
</comment>
<gene>
    <name evidence="7" type="ORF">F8M49_04905</name>
</gene>